<sequence length="449" mass="51070">MESFLPQVPSWSARNASDDEDLTHWRIETIRQGVSLGKQRIRESRWVIGRNGDSVDLELQHPSISRIHAILQKSCEGRLYVYDCSTHGTKLNKTVCPREKYIELRDGDVLAFGASTRLFSIHHSTAAGNNKTKEGPRPVRQDGLSVMNIKKEDNNSCSEDAPALLEDDEERSTKKNPQDAKMIEKLEAKHAKATRLRTELERLRSKDELSEVQVEVLRRTELAFAKIQDQIADMEALLKERQSSRNSSKRPFVSQLDHEEEDSTMRDLTQKLKPPRTESERQQRRRMRFTVTNRELPKERFPDTHAASFDELVVMRAQLDKSNTEELAHLDRLILLSKPALPGLSQHDTSANMLNDDTNSDNEKRRPRSEQDASSTNVALNPSMANSKPITNSSSSSSDREKEKNEEPQTTSPKEAYVQHQLEGGDTIWHPPANQDGSGRTELNDLLGY</sequence>
<feature type="compositionally biased region" description="Basic and acidic residues" evidence="2">
    <location>
        <begin position="398"/>
        <end position="407"/>
    </location>
</feature>
<feature type="region of interest" description="Disordered" evidence="2">
    <location>
        <begin position="345"/>
        <end position="449"/>
    </location>
</feature>
<feature type="compositionally biased region" description="Basic and acidic residues" evidence="2">
    <location>
        <begin position="361"/>
        <end position="371"/>
    </location>
</feature>
<evidence type="ECO:0000259" key="3">
    <source>
        <dbReference type="PROSITE" id="PS50006"/>
    </source>
</evidence>
<dbReference type="AlphaFoldDB" id="A0A7S3NIR3"/>
<dbReference type="InterPro" id="IPR000253">
    <property type="entry name" value="FHA_dom"/>
</dbReference>
<evidence type="ECO:0000256" key="2">
    <source>
        <dbReference type="SAM" id="MobiDB-lite"/>
    </source>
</evidence>
<feature type="region of interest" description="Disordered" evidence="2">
    <location>
        <begin position="152"/>
        <end position="178"/>
    </location>
</feature>
<dbReference type="Gene3D" id="2.60.200.20">
    <property type="match status" value="1"/>
</dbReference>
<keyword evidence="1" id="KW-0175">Coiled coil</keyword>
<dbReference type="SUPFAM" id="SSF49879">
    <property type="entry name" value="SMAD/FHA domain"/>
    <property type="match status" value="1"/>
</dbReference>
<feature type="domain" description="FHA" evidence="3">
    <location>
        <begin position="46"/>
        <end position="96"/>
    </location>
</feature>
<dbReference type="PANTHER" id="PTHR23308">
    <property type="entry name" value="NUCLEAR INHIBITOR OF PROTEIN PHOSPHATASE-1"/>
    <property type="match status" value="1"/>
</dbReference>
<dbReference type="PROSITE" id="PS50006">
    <property type="entry name" value="FHA_DOMAIN"/>
    <property type="match status" value="1"/>
</dbReference>
<feature type="compositionally biased region" description="Basic and acidic residues" evidence="2">
    <location>
        <begin position="263"/>
        <end position="282"/>
    </location>
</feature>
<dbReference type="InterPro" id="IPR008984">
    <property type="entry name" value="SMAD_FHA_dom_sf"/>
</dbReference>
<proteinExistence type="predicted"/>
<dbReference type="SMART" id="SM00240">
    <property type="entry name" value="FHA"/>
    <property type="match status" value="1"/>
</dbReference>
<feature type="compositionally biased region" description="Polar residues" evidence="2">
    <location>
        <begin position="372"/>
        <end position="392"/>
    </location>
</feature>
<gene>
    <name evidence="4" type="ORF">ALAG00032_LOCUS973</name>
</gene>
<dbReference type="EMBL" id="HBIJ01001308">
    <property type="protein sequence ID" value="CAE0360243.1"/>
    <property type="molecule type" value="Transcribed_RNA"/>
</dbReference>
<protein>
    <recommendedName>
        <fullName evidence="3">FHA domain-containing protein</fullName>
    </recommendedName>
</protein>
<dbReference type="InterPro" id="IPR050923">
    <property type="entry name" value="Cell_Proc_Reg/RNA_Proc"/>
</dbReference>
<name>A0A7S3NIR3_9STRA</name>
<evidence type="ECO:0000256" key="1">
    <source>
        <dbReference type="SAM" id="Coils"/>
    </source>
</evidence>
<feature type="compositionally biased region" description="Polar residues" evidence="2">
    <location>
        <begin position="346"/>
        <end position="357"/>
    </location>
</feature>
<feature type="region of interest" description="Disordered" evidence="2">
    <location>
        <begin position="240"/>
        <end position="300"/>
    </location>
</feature>
<dbReference type="Pfam" id="PF00498">
    <property type="entry name" value="FHA"/>
    <property type="match status" value="1"/>
</dbReference>
<reference evidence="4" key="1">
    <citation type="submission" date="2021-01" db="EMBL/GenBank/DDBJ databases">
        <authorList>
            <person name="Corre E."/>
            <person name="Pelletier E."/>
            <person name="Niang G."/>
            <person name="Scheremetjew M."/>
            <person name="Finn R."/>
            <person name="Kale V."/>
            <person name="Holt S."/>
            <person name="Cochrane G."/>
            <person name="Meng A."/>
            <person name="Brown T."/>
            <person name="Cohen L."/>
        </authorList>
    </citation>
    <scope>NUCLEOTIDE SEQUENCE</scope>
    <source>
        <strain evidence="4">CCMP1510</strain>
    </source>
</reference>
<accession>A0A7S3NIR3</accession>
<organism evidence="4">
    <name type="scientific">Aureoumbra lagunensis</name>
    <dbReference type="NCBI Taxonomy" id="44058"/>
    <lineage>
        <taxon>Eukaryota</taxon>
        <taxon>Sar</taxon>
        <taxon>Stramenopiles</taxon>
        <taxon>Ochrophyta</taxon>
        <taxon>Pelagophyceae</taxon>
        <taxon>Pelagomonadales</taxon>
        <taxon>Aureoumbra</taxon>
    </lineage>
</organism>
<evidence type="ECO:0000313" key="4">
    <source>
        <dbReference type="EMBL" id="CAE0360243.1"/>
    </source>
</evidence>
<feature type="coiled-coil region" evidence="1">
    <location>
        <begin position="183"/>
        <end position="237"/>
    </location>
</feature>